<dbReference type="Proteomes" id="UP001302602">
    <property type="component" value="Unassembled WGS sequence"/>
</dbReference>
<dbReference type="EMBL" id="MU853230">
    <property type="protein sequence ID" value="KAK4122602.1"/>
    <property type="molecule type" value="Genomic_DNA"/>
</dbReference>
<proteinExistence type="predicted"/>
<name>A0AAN6Z2I1_9PEZI</name>
<accession>A0AAN6Z2I1</accession>
<gene>
    <name evidence="1" type="ORF">N657DRAFT_469344</name>
</gene>
<keyword evidence="2" id="KW-1185">Reference proteome</keyword>
<dbReference type="RefSeq" id="XP_062646373.1">
    <property type="nucleotide sequence ID" value="XM_062787524.1"/>
</dbReference>
<evidence type="ECO:0000313" key="2">
    <source>
        <dbReference type="Proteomes" id="UP001302602"/>
    </source>
</evidence>
<reference evidence="1" key="1">
    <citation type="journal article" date="2023" name="Mol. Phylogenet. Evol.">
        <title>Genome-scale phylogeny and comparative genomics of the fungal order Sordariales.</title>
        <authorList>
            <person name="Hensen N."/>
            <person name="Bonometti L."/>
            <person name="Westerberg I."/>
            <person name="Brannstrom I.O."/>
            <person name="Guillou S."/>
            <person name="Cros-Aarteil S."/>
            <person name="Calhoun S."/>
            <person name="Haridas S."/>
            <person name="Kuo A."/>
            <person name="Mondo S."/>
            <person name="Pangilinan J."/>
            <person name="Riley R."/>
            <person name="LaButti K."/>
            <person name="Andreopoulos B."/>
            <person name="Lipzen A."/>
            <person name="Chen C."/>
            <person name="Yan M."/>
            <person name="Daum C."/>
            <person name="Ng V."/>
            <person name="Clum A."/>
            <person name="Steindorff A."/>
            <person name="Ohm R.A."/>
            <person name="Martin F."/>
            <person name="Silar P."/>
            <person name="Natvig D.O."/>
            <person name="Lalanne C."/>
            <person name="Gautier V."/>
            <person name="Ament-Velasquez S.L."/>
            <person name="Kruys A."/>
            <person name="Hutchinson M.I."/>
            <person name="Powell A.J."/>
            <person name="Barry K."/>
            <person name="Miller A.N."/>
            <person name="Grigoriev I.V."/>
            <person name="Debuchy R."/>
            <person name="Gladieux P."/>
            <person name="Hiltunen Thoren M."/>
            <person name="Johannesson H."/>
        </authorList>
    </citation>
    <scope>NUCLEOTIDE SEQUENCE</scope>
    <source>
        <strain evidence="1">CBS 731.68</strain>
    </source>
</reference>
<organism evidence="1 2">
    <name type="scientific">Parathielavia appendiculata</name>
    <dbReference type="NCBI Taxonomy" id="2587402"/>
    <lineage>
        <taxon>Eukaryota</taxon>
        <taxon>Fungi</taxon>
        <taxon>Dikarya</taxon>
        <taxon>Ascomycota</taxon>
        <taxon>Pezizomycotina</taxon>
        <taxon>Sordariomycetes</taxon>
        <taxon>Sordariomycetidae</taxon>
        <taxon>Sordariales</taxon>
        <taxon>Chaetomiaceae</taxon>
        <taxon>Parathielavia</taxon>
    </lineage>
</organism>
<protein>
    <submittedName>
        <fullName evidence="1">Uncharacterized protein</fullName>
    </submittedName>
</protein>
<reference evidence="1" key="2">
    <citation type="submission" date="2023-05" db="EMBL/GenBank/DDBJ databases">
        <authorList>
            <consortium name="Lawrence Berkeley National Laboratory"/>
            <person name="Steindorff A."/>
            <person name="Hensen N."/>
            <person name="Bonometti L."/>
            <person name="Westerberg I."/>
            <person name="Brannstrom I.O."/>
            <person name="Guillou S."/>
            <person name="Cros-Aarteil S."/>
            <person name="Calhoun S."/>
            <person name="Haridas S."/>
            <person name="Kuo A."/>
            <person name="Mondo S."/>
            <person name="Pangilinan J."/>
            <person name="Riley R."/>
            <person name="Labutti K."/>
            <person name="Andreopoulos B."/>
            <person name="Lipzen A."/>
            <person name="Chen C."/>
            <person name="Yanf M."/>
            <person name="Daum C."/>
            <person name="Ng V."/>
            <person name="Clum A."/>
            <person name="Ohm R."/>
            <person name="Martin F."/>
            <person name="Silar P."/>
            <person name="Natvig D."/>
            <person name="Lalanne C."/>
            <person name="Gautier V."/>
            <person name="Ament-Velasquez S.L."/>
            <person name="Kruys A."/>
            <person name="Hutchinson M.I."/>
            <person name="Powell A.J."/>
            <person name="Barry K."/>
            <person name="Miller A.N."/>
            <person name="Grigoriev I.V."/>
            <person name="Debuchy R."/>
            <person name="Gladieux P."/>
            <person name="Thoren M.H."/>
            <person name="Johannesson H."/>
        </authorList>
    </citation>
    <scope>NUCLEOTIDE SEQUENCE</scope>
    <source>
        <strain evidence="1">CBS 731.68</strain>
    </source>
</reference>
<evidence type="ECO:0000313" key="1">
    <source>
        <dbReference type="EMBL" id="KAK4122602.1"/>
    </source>
</evidence>
<dbReference type="AlphaFoldDB" id="A0AAN6Z2I1"/>
<dbReference type="GeneID" id="87824294"/>
<sequence length="170" mass="18709">MAGTGLDVLYKWPYLGELRDQGPTSTQSHGMLGAILSEFHAYAMPRCNVETLRLGRCRSCPRGRHYPSRAVVSSAKSLPAGRGCLTLSEDLEKHRCVAVVVGGIRRHTAAPRIISNDLQRGEGFRHGQTIAEVPESDCFPGNKDCTEYRGNIKKHHIQRGNRVSALSGRD</sequence>
<comment type="caution">
    <text evidence="1">The sequence shown here is derived from an EMBL/GenBank/DDBJ whole genome shotgun (WGS) entry which is preliminary data.</text>
</comment>